<evidence type="ECO:0000313" key="6">
    <source>
        <dbReference type="EMBL" id="KAA8910518.1"/>
    </source>
</evidence>
<dbReference type="Proteomes" id="UP000326924">
    <property type="component" value="Unassembled WGS sequence"/>
</dbReference>
<dbReference type="GO" id="GO:0003723">
    <property type="term" value="F:RNA binding"/>
    <property type="evidence" value="ECO:0007669"/>
    <property type="project" value="InterPro"/>
</dbReference>
<dbReference type="AlphaFoldDB" id="A0A5J5F3A2"/>
<dbReference type="Pfam" id="PF14382">
    <property type="entry name" value="ECR1_N"/>
    <property type="match status" value="1"/>
</dbReference>
<sequence length="223" mass="24110">MHFAGLTEATNHFNAYHTNHDHRVSPQRTMTSPLPTIATPGQPLAPADSYLLGTGTHLYGNSIVSTIAGAVSVLPTSPKPTLSVARAPLTTSSNPSSILPTVSSTVLARVTRINPRQATVTIFCVGDVPLNDEFQGIIRTQDVRATEKDKVKIFESFRPGDIVRALVISLGDQSNYYLSTAQNSLGVVMAYSEVGDLMHPLNWRQMASTRTGDVEERKVAKPI</sequence>
<dbReference type="PANTHER" id="PTHR12686:SF8">
    <property type="entry name" value="EXOSOME COMPLEX COMPONENT CSL4"/>
    <property type="match status" value="1"/>
</dbReference>
<evidence type="ECO:0000256" key="1">
    <source>
        <dbReference type="ARBA" id="ARBA00004604"/>
    </source>
</evidence>
<dbReference type="FunFam" id="2.40.50.140:FF:000198">
    <property type="entry name" value="Exosome complex component CSL4"/>
    <property type="match status" value="1"/>
</dbReference>
<comment type="caution">
    <text evidence="6">The sequence shown here is derived from an EMBL/GenBank/DDBJ whole genome shotgun (WGS) entry which is preliminary data.</text>
</comment>
<dbReference type="FunCoup" id="A0A5J5F3A2">
    <property type="interactions" value="317"/>
</dbReference>
<dbReference type="InterPro" id="IPR012340">
    <property type="entry name" value="NA-bd_OB-fold"/>
</dbReference>
<dbReference type="InterPro" id="IPR025721">
    <property type="entry name" value="Exosome_cplx_N_dom"/>
</dbReference>
<keyword evidence="7" id="KW-1185">Reference proteome</keyword>
<gene>
    <name evidence="6" type="ORF">FN846DRAFT_938886</name>
</gene>
<evidence type="ECO:0008006" key="8">
    <source>
        <dbReference type="Google" id="ProtNLM"/>
    </source>
</evidence>
<dbReference type="GO" id="GO:0005730">
    <property type="term" value="C:nucleolus"/>
    <property type="evidence" value="ECO:0007669"/>
    <property type="project" value="UniProtKB-SubCell"/>
</dbReference>
<feature type="domain" description="Exosome complex component N-terminal" evidence="5">
    <location>
        <begin position="37"/>
        <end position="73"/>
    </location>
</feature>
<feature type="domain" description="Exosome complex component CSL4 C-terminal" evidence="4">
    <location>
        <begin position="130"/>
        <end position="170"/>
    </location>
</feature>
<keyword evidence="3" id="KW-0271">Exosome</keyword>
<dbReference type="SUPFAM" id="SSF110324">
    <property type="entry name" value="Ribosomal L27 protein-like"/>
    <property type="match status" value="1"/>
</dbReference>
<dbReference type="OrthoDB" id="440760at2759"/>
<evidence type="ECO:0000256" key="3">
    <source>
        <dbReference type="ARBA" id="ARBA00022835"/>
    </source>
</evidence>
<accession>A0A5J5F3A2</accession>
<dbReference type="PANTHER" id="PTHR12686">
    <property type="entry name" value="3'-5' EXORIBONUCLEASE CSL4-RELATED"/>
    <property type="match status" value="1"/>
</dbReference>
<dbReference type="Gene3D" id="2.40.50.100">
    <property type="match status" value="1"/>
</dbReference>
<evidence type="ECO:0000256" key="2">
    <source>
        <dbReference type="ARBA" id="ARBA00022490"/>
    </source>
</evidence>
<keyword evidence="2" id="KW-0963">Cytoplasm</keyword>
<evidence type="ECO:0000259" key="4">
    <source>
        <dbReference type="Pfam" id="PF10447"/>
    </source>
</evidence>
<dbReference type="GO" id="GO:0006396">
    <property type="term" value="P:RNA processing"/>
    <property type="evidence" value="ECO:0007669"/>
    <property type="project" value="InterPro"/>
</dbReference>
<reference evidence="6 7" key="1">
    <citation type="submission" date="2019-09" db="EMBL/GenBank/DDBJ databases">
        <title>Draft genome of the ectomycorrhizal ascomycete Sphaerosporella brunnea.</title>
        <authorList>
            <consortium name="DOE Joint Genome Institute"/>
            <person name="Benucci G.M."/>
            <person name="Marozzi G."/>
            <person name="Antonielli L."/>
            <person name="Sanchez S."/>
            <person name="Marco P."/>
            <person name="Wang X."/>
            <person name="Falini L.B."/>
            <person name="Barry K."/>
            <person name="Haridas S."/>
            <person name="Lipzen A."/>
            <person name="Labutti K."/>
            <person name="Grigoriev I.V."/>
            <person name="Murat C."/>
            <person name="Martin F."/>
            <person name="Albertini E."/>
            <person name="Donnini D."/>
            <person name="Bonito G."/>
        </authorList>
    </citation>
    <scope>NUCLEOTIDE SEQUENCE [LARGE SCALE GENOMIC DNA]</scope>
    <source>
        <strain evidence="6 7">Sb_GMNB300</strain>
    </source>
</reference>
<evidence type="ECO:0000313" key="7">
    <source>
        <dbReference type="Proteomes" id="UP000326924"/>
    </source>
</evidence>
<comment type="subcellular location">
    <subcellularLocation>
        <location evidence="1">Nucleus</location>
        <location evidence="1">Nucleolus</location>
    </subcellularLocation>
</comment>
<dbReference type="CDD" id="cd05791">
    <property type="entry name" value="S1_CSL4"/>
    <property type="match status" value="1"/>
</dbReference>
<dbReference type="GO" id="GO:0005737">
    <property type="term" value="C:cytoplasm"/>
    <property type="evidence" value="ECO:0007669"/>
    <property type="project" value="TreeGrafter"/>
</dbReference>
<organism evidence="6 7">
    <name type="scientific">Sphaerosporella brunnea</name>
    <dbReference type="NCBI Taxonomy" id="1250544"/>
    <lineage>
        <taxon>Eukaryota</taxon>
        <taxon>Fungi</taxon>
        <taxon>Dikarya</taxon>
        <taxon>Ascomycota</taxon>
        <taxon>Pezizomycotina</taxon>
        <taxon>Pezizomycetes</taxon>
        <taxon>Pezizales</taxon>
        <taxon>Pyronemataceae</taxon>
        <taxon>Sphaerosporella</taxon>
    </lineage>
</organism>
<dbReference type="InterPro" id="IPR019495">
    <property type="entry name" value="EXOSC1_C"/>
</dbReference>
<dbReference type="InParanoid" id="A0A5J5F3A2"/>
<dbReference type="EMBL" id="VXIS01000045">
    <property type="protein sequence ID" value="KAA8910518.1"/>
    <property type="molecule type" value="Genomic_DNA"/>
</dbReference>
<dbReference type="SUPFAM" id="SSF50249">
    <property type="entry name" value="Nucleic acid-binding proteins"/>
    <property type="match status" value="1"/>
</dbReference>
<dbReference type="GO" id="GO:0000176">
    <property type="term" value="C:nuclear exosome (RNase complex)"/>
    <property type="evidence" value="ECO:0007669"/>
    <property type="project" value="TreeGrafter"/>
</dbReference>
<name>A0A5J5F3A2_9PEZI</name>
<dbReference type="Gene3D" id="2.40.50.140">
    <property type="entry name" value="Nucleic acid-binding proteins"/>
    <property type="match status" value="1"/>
</dbReference>
<dbReference type="InterPro" id="IPR039771">
    <property type="entry name" value="Csl4"/>
</dbReference>
<proteinExistence type="predicted"/>
<protein>
    <recommendedName>
        <fullName evidence="8">RNA-binding domain-containing protein</fullName>
    </recommendedName>
</protein>
<evidence type="ECO:0000259" key="5">
    <source>
        <dbReference type="Pfam" id="PF14382"/>
    </source>
</evidence>
<dbReference type="Pfam" id="PF10447">
    <property type="entry name" value="EXOSC1"/>
    <property type="match status" value="1"/>
</dbReference>